<dbReference type="EMBL" id="CP022132">
    <property type="protein sequence ID" value="ASG66999.1"/>
    <property type="molecule type" value="Genomic_DNA"/>
</dbReference>
<name>A0ABM6LWS2_9GAMM</name>
<dbReference type="Proteomes" id="UP000249910">
    <property type="component" value="Chromosome"/>
</dbReference>
<sequence>MMDYLEQNLANTSNSLSSQSIQLEIIPFDNKLNLQKDKSIEINSYYVESLKLNLLANGFSGVVNFISPYQTEHDENLINIMFPEKATDFRKIFIPRC</sequence>
<accession>A0ABM6LWS2</accession>
<gene>
    <name evidence="1" type="ORF">CDV26_00105</name>
</gene>
<organism evidence="1 2">
    <name type="scientific">Francisella halioticida</name>
    <dbReference type="NCBI Taxonomy" id="549298"/>
    <lineage>
        <taxon>Bacteria</taxon>
        <taxon>Pseudomonadati</taxon>
        <taxon>Pseudomonadota</taxon>
        <taxon>Gammaproteobacteria</taxon>
        <taxon>Thiotrichales</taxon>
        <taxon>Francisellaceae</taxon>
        <taxon>Francisella</taxon>
    </lineage>
</organism>
<reference evidence="1 2" key="1">
    <citation type="submission" date="2017-06" db="EMBL/GenBank/DDBJ databases">
        <title>Complete genome of Francisella halioticida.</title>
        <authorList>
            <person name="Sjodin A."/>
        </authorList>
    </citation>
    <scope>NUCLEOTIDE SEQUENCE [LARGE SCALE GENOMIC DNA]</scope>
    <source>
        <strain evidence="1 2">DSM 23729</strain>
    </source>
</reference>
<proteinExistence type="predicted"/>
<keyword evidence="2" id="KW-1185">Reference proteome</keyword>
<evidence type="ECO:0000313" key="1">
    <source>
        <dbReference type="EMBL" id="ASG66999.1"/>
    </source>
</evidence>
<evidence type="ECO:0000313" key="2">
    <source>
        <dbReference type="Proteomes" id="UP000249910"/>
    </source>
</evidence>
<protein>
    <submittedName>
        <fullName evidence="1">Uncharacterized protein</fullName>
    </submittedName>
</protein>